<evidence type="ECO:0000256" key="4">
    <source>
        <dbReference type="ARBA" id="ARBA00011245"/>
    </source>
</evidence>
<dbReference type="SUPFAM" id="SSF46946">
    <property type="entry name" value="S13-like H2TH domain"/>
    <property type="match status" value="1"/>
</dbReference>
<evidence type="ECO:0000256" key="8">
    <source>
        <dbReference type="ARBA" id="ARBA00022801"/>
    </source>
</evidence>
<evidence type="ECO:0000256" key="6">
    <source>
        <dbReference type="ARBA" id="ARBA00022763"/>
    </source>
</evidence>
<dbReference type="GO" id="GO:0034039">
    <property type="term" value="F:8-oxo-7,8-dihydroguanine DNA N-glycosylase activity"/>
    <property type="evidence" value="ECO:0007669"/>
    <property type="project" value="TreeGrafter"/>
</dbReference>
<dbReference type="GO" id="GO:0003684">
    <property type="term" value="F:damaged DNA binding"/>
    <property type="evidence" value="ECO:0007669"/>
    <property type="project" value="InterPro"/>
</dbReference>
<dbReference type="PROSITE" id="PS51066">
    <property type="entry name" value="ZF_FPG_2"/>
    <property type="match status" value="1"/>
</dbReference>
<organism evidence="19 20">
    <name type="scientific">Candidatus Brennerbacteria bacterium RIFOXYD1_FULL_41_16</name>
    <dbReference type="NCBI Taxonomy" id="1797529"/>
    <lineage>
        <taxon>Bacteria</taxon>
        <taxon>Candidatus Brenneribacteriota</taxon>
    </lineage>
</organism>
<keyword evidence="8" id="KW-0378">Hydrolase</keyword>
<proteinExistence type="inferred from homology"/>
<evidence type="ECO:0000256" key="11">
    <source>
        <dbReference type="ARBA" id="ARBA00023204"/>
    </source>
</evidence>
<dbReference type="Gene3D" id="3.20.190.10">
    <property type="entry name" value="MutM-like, N-terminal"/>
    <property type="match status" value="1"/>
</dbReference>
<dbReference type="Proteomes" id="UP000178570">
    <property type="component" value="Unassembled WGS sequence"/>
</dbReference>
<dbReference type="SUPFAM" id="SSF81624">
    <property type="entry name" value="N-terminal domain of MutM-like DNA repair proteins"/>
    <property type="match status" value="1"/>
</dbReference>
<evidence type="ECO:0000259" key="18">
    <source>
        <dbReference type="PROSITE" id="PS51068"/>
    </source>
</evidence>
<dbReference type="GO" id="GO:0006284">
    <property type="term" value="P:base-excision repair"/>
    <property type="evidence" value="ECO:0007669"/>
    <property type="project" value="InterPro"/>
</dbReference>
<keyword evidence="5" id="KW-0479">Metal-binding</keyword>
<evidence type="ECO:0000313" key="20">
    <source>
        <dbReference type="Proteomes" id="UP000178570"/>
    </source>
</evidence>
<keyword evidence="14" id="KW-0326">Glycosidase</keyword>
<evidence type="ECO:0000256" key="1">
    <source>
        <dbReference type="ARBA" id="ARBA00001668"/>
    </source>
</evidence>
<dbReference type="AlphaFoldDB" id="A0A1G1XK48"/>
<keyword evidence="6" id="KW-0227">DNA damage</keyword>
<evidence type="ECO:0000259" key="17">
    <source>
        <dbReference type="PROSITE" id="PS51066"/>
    </source>
</evidence>
<evidence type="ECO:0000313" key="19">
    <source>
        <dbReference type="EMBL" id="OGY40331.1"/>
    </source>
</evidence>
<feature type="domain" description="Formamidopyrimidine-DNA glycosylase catalytic" evidence="18">
    <location>
        <begin position="2"/>
        <end position="127"/>
    </location>
</feature>
<dbReference type="PANTHER" id="PTHR22993">
    <property type="entry name" value="FORMAMIDOPYRIMIDINE-DNA GLYCOSYLASE"/>
    <property type="match status" value="1"/>
</dbReference>
<protein>
    <submittedName>
        <fullName evidence="19">DNA-formamidopyrimidine glycosylase</fullName>
    </submittedName>
</protein>
<dbReference type="NCBIfam" id="TIGR00577">
    <property type="entry name" value="fpg"/>
    <property type="match status" value="1"/>
</dbReference>
<comment type="cofactor">
    <cofactor evidence="2">
        <name>Zn(2+)</name>
        <dbReference type="ChEBI" id="CHEBI:29105"/>
    </cofactor>
</comment>
<dbReference type="EMBL" id="MHHY01000009">
    <property type="protein sequence ID" value="OGY40331.1"/>
    <property type="molecule type" value="Genomic_DNA"/>
</dbReference>
<evidence type="ECO:0000256" key="13">
    <source>
        <dbReference type="ARBA" id="ARBA00023268"/>
    </source>
</evidence>
<dbReference type="InterPro" id="IPR012319">
    <property type="entry name" value="FPG_cat"/>
</dbReference>
<dbReference type="GO" id="GO:0008270">
    <property type="term" value="F:zinc ion binding"/>
    <property type="evidence" value="ECO:0007669"/>
    <property type="project" value="UniProtKB-KW"/>
</dbReference>
<dbReference type="Gene3D" id="1.10.8.50">
    <property type="match status" value="1"/>
</dbReference>
<evidence type="ECO:0000256" key="7">
    <source>
        <dbReference type="ARBA" id="ARBA00022771"/>
    </source>
</evidence>
<dbReference type="InterPro" id="IPR000214">
    <property type="entry name" value="Znf_DNA_glyclase/AP_lyase"/>
</dbReference>
<dbReference type="InterPro" id="IPR010663">
    <property type="entry name" value="Znf_FPG/IleRS"/>
</dbReference>
<dbReference type="CDD" id="cd08966">
    <property type="entry name" value="EcFpg-like_N"/>
    <property type="match status" value="1"/>
</dbReference>
<comment type="catalytic activity">
    <reaction evidence="15">
        <text>2'-deoxyribonucleotide-(2'-deoxyribose 5'-phosphate)-2'-deoxyribonucleotide-DNA = a 3'-end 2'-deoxyribonucleotide-(2,3-dehydro-2,3-deoxyribose 5'-phosphate)-DNA + a 5'-end 5'-phospho-2'-deoxyribonucleoside-DNA + H(+)</text>
        <dbReference type="Rhea" id="RHEA:66592"/>
        <dbReference type="Rhea" id="RHEA-COMP:13180"/>
        <dbReference type="Rhea" id="RHEA-COMP:16897"/>
        <dbReference type="Rhea" id="RHEA-COMP:17067"/>
        <dbReference type="ChEBI" id="CHEBI:15378"/>
        <dbReference type="ChEBI" id="CHEBI:136412"/>
        <dbReference type="ChEBI" id="CHEBI:157695"/>
        <dbReference type="ChEBI" id="CHEBI:167181"/>
        <dbReference type="EC" id="4.2.99.18"/>
    </reaction>
</comment>
<dbReference type="PANTHER" id="PTHR22993:SF9">
    <property type="entry name" value="FORMAMIDOPYRIMIDINE-DNA GLYCOSYLASE"/>
    <property type="match status" value="1"/>
</dbReference>
<evidence type="ECO:0000256" key="14">
    <source>
        <dbReference type="ARBA" id="ARBA00023295"/>
    </source>
</evidence>
<keyword evidence="11" id="KW-0234">DNA repair</keyword>
<dbReference type="SMART" id="SM01232">
    <property type="entry name" value="H2TH"/>
    <property type="match status" value="1"/>
</dbReference>
<feature type="domain" description="FPG-type" evidence="17">
    <location>
        <begin position="250"/>
        <end position="284"/>
    </location>
</feature>
<dbReference type="Pfam" id="PF01149">
    <property type="entry name" value="Fapy_DNA_glyco"/>
    <property type="match status" value="1"/>
</dbReference>
<evidence type="ECO:0000256" key="12">
    <source>
        <dbReference type="ARBA" id="ARBA00023239"/>
    </source>
</evidence>
<comment type="subunit">
    <text evidence="4">Monomer.</text>
</comment>
<dbReference type="InterPro" id="IPR035937">
    <property type="entry name" value="FPG_N"/>
</dbReference>
<keyword evidence="9" id="KW-0862">Zinc</keyword>
<reference evidence="19 20" key="1">
    <citation type="journal article" date="2016" name="Nat. Commun.">
        <title>Thousands of microbial genomes shed light on interconnected biogeochemical processes in an aquifer system.</title>
        <authorList>
            <person name="Anantharaman K."/>
            <person name="Brown C.T."/>
            <person name="Hug L.A."/>
            <person name="Sharon I."/>
            <person name="Castelle C.J."/>
            <person name="Probst A.J."/>
            <person name="Thomas B.C."/>
            <person name="Singh A."/>
            <person name="Wilkins M.J."/>
            <person name="Karaoz U."/>
            <person name="Brodie E.L."/>
            <person name="Williams K.H."/>
            <person name="Hubbard S.S."/>
            <person name="Banfield J.F."/>
        </authorList>
    </citation>
    <scope>NUCLEOTIDE SEQUENCE [LARGE SCALE GENOMIC DNA]</scope>
</reference>
<dbReference type="Pfam" id="PF06831">
    <property type="entry name" value="H2TH"/>
    <property type="match status" value="1"/>
</dbReference>
<dbReference type="SUPFAM" id="SSF57716">
    <property type="entry name" value="Glucocorticoid receptor-like (DNA-binding domain)"/>
    <property type="match status" value="1"/>
</dbReference>
<gene>
    <name evidence="19" type="ORF">A2570_03580</name>
</gene>
<dbReference type="InterPro" id="IPR015886">
    <property type="entry name" value="H2TH_FPG"/>
</dbReference>
<evidence type="ECO:0000256" key="2">
    <source>
        <dbReference type="ARBA" id="ARBA00001947"/>
    </source>
</evidence>
<keyword evidence="7 16" id="KW-0863">Zinc-finger</keyword>
<dbReference type="Pfam" id="PF06827">
    <property type="entry name" value="zf-FPG_IleRS"/>
    <property type="match status" value="1"/>
</dbReference>
<dbReference type="InterPro" id="IPR010979">
    <property type="entry name" value="Ribosomal_uS13-like_H2TH"/>
</dbReference>
<evidence type="ECO:0000256" key="9">
    <source>
        <dbReference type="ARBA" id="ARBA00022833"/>
    </source>
</evidence>
<comment type="caution">
    <text evidence="19">The sequence shown here is derived from an EMBL/GenBank/DDBJ whole genome shotgun (WGS) entry which is preliminary data.</text>
</comment>
<evidence type="ECO:0000256" key="16">
    <source>
        <dbReference type="PROSITE-ProRule" id="PRU00391"/>
    </source>
</evidence>
<evidence type="ECO:0000256" key="3">
    <source>
        <dbReference type="ARBA" id="ARBA00009409"/>
    </source>
</evidence>
<comment type="similarity">
    <text evidence="3">Belongs to the FPG family.</text>
</comment>
<sequence length="286" mass="32449">MPELPEVETIRRQLKKAILNKKITKVEVLSKKQFPQNPKLVVGKIIIAVERRAKLLIIKLTHQKNLIIHLKLSGQLIWQSNPPAGGQKIKLKRVIPTVGEFLPSKSTRVILTIGRGKLFFNEMRKFGWIKLLTNVQLDKELQKYGIEPFRKDFDQKSFAKALTNTRRPIKTVLLDQEKIAGIGNIYANESLYLSKIHPAMPANTLNAKQVNGLRENIIKVLKLGLKYGGASDEYYIHPDTTRGTYQNHFSVYGKSGESCRKCRSIIKRISLGGRGTYFCPGCQKAE</sequence>
<evidence type="ECO:0000256" key="10">
    <source>
        <dbReference type="ARBA" id="ARBA00023125"/>
    </source>
</evidence>
<name>A0A1G1XK48_9BACT</name>
<dbReference type="NCBIfam" id="NF002211">
    <property type="entry name" value="PRK01103.1"/>
    <property type="match status" value="1"/>
</dbReference>
<dbReference type="PROSITE" id="PS51068">
    <property type="entry name" value="FPG_CAT"/>
    <property type="match status" value="1"/>
</dbReference>
<dbReference type="SMART" id="SM00898">
    <property type="entry name" value="Fapy_DNA_glyco"/>
    <property type="match status" value="1"/>
</dbReference>
<accession>A0A1G1XK48</accession>
<dbReference type="FunFam" id="1.10.8.50:FF:000003">
    <property type="entry name" value="Formamidopyrimidine-DNA glycosylase"/>
    <property type="match status" value="1"/>
</dbReference>
<evidence type="ECO:0000256" key="5">
    <source>
        <dbReference type="ARBA" id="ARBA00022723"/>
    </source>
</evidence>
<dbReference type="GO" id="GO:0140078">
    <property type="term" value="F:class I DNA-(apurinic or apyrimidinic site) endonuclease activity"/>
    <property type="evidence" value="ECO:0007669"/>
    <property type="project" value="UniProtKB-EC"/>
</dbReference>
<keyword evidence="12" id="KW-0456">Lyase</keyword>
<dbReference type="InterPro" id="IPR020629">
    <property type="entry name" value="FPG_Glyclase"/>
</dbReference>
<comment type="catalytic activity">
    <reaction evidence="1">
        <text>Hydrolysis of DNA containing ring-opened 7-methylguanine residues, releasing 2,6-diamino-4-hydroxy-5-(N-methyl)formamidopyrimidine.</text>
        <dbReference type="EC" id="3.2.2.23"/>
    </reaction>
</comment>
<keyword evidence="13" id="KW-0511">Multifunctional enzyme</keyword>
<evidence type="ECO:0000256" key="15">
    <source>
        <dbReference type="ARBA" id="ARBA00044632"/>
    </source>
</evidence>
<dbReference type="STRING" id="1797529.A2570_03580"/>
<keyword evidence="10" id="KW-0238">DNA-binding</keyword>